<evidence type="ECO:0000313" key="6">
    <source>
        <dbReference type="Proteomes" id="UP001221217"/>
    </source>
</evidence>
<dbReference type="InterPro" id="IPR000318">
    <property type="entry name" value="Nase_comp1_CS"/>
</dbReference>
<dbReference type="EMBL" id="JAQQAL010000001">
    <property type="protein sequence ID" value="MDC7225128.1"/>
    <property type="molecule type" value="Genomic_DNA"/>
</dbReference>
<organism evidence="5 6">
    <name type="scientific">Candidatus Thalassospirochaeta sargassi</name>
    <dbReference type="NCBI Taxonomy" id="3119039"/>
    <lineage>
        <taxon>Bacteria</taxon>
        <taxon>Pseudomonadati</taxon>
        <taxon>Spirochaetota</taxon>
        <taxon>Spirochaetia</taxon>
        <taxon>Spirochaetales</taxon>
        <taxon>Spirochaetaceae</taxon>
        <taxon>Candidatus Thalassospirochaeta</taxon>
    </lineage>
</organism>
<dbReference type="AlphaFoldDB" id="A0AAJ1IC85"/>
<accession>A0AAJ1IC85</accession>
<dbReference type="SUPFAM" id="SSF53807">
    <property type="entry name" value="Helical backbone' metal receptor"/>
    <property type="match status" value="1"/>
</dbReference>
<comment type="similarity">
    <text evidence="1 3">Belongs to the NifD/NifK/NifE/NifN family.</text>
</comment>
<sequence>MEGAVVNPCKACAPLGAALAMKGISSSMSILHGSQGCATYIRRFFIGHFREPVDIASSSFDENTAVFGGRENLIRGISNIVKKYAPEVIGIATSCLAETIGEDIGMYMKELAEVEGVTFIHTDTAAYQGTHINGFMKMTAAAAALAEKHEAGDSADSVSGRLRLNIIPWMVSPADIRALKRLMSDMNIDAVFLPDYSLTLDGTNWSDYEAIPHGGTTLDAIRTMGRAHHTIQFGPVSSEAANPAEVIKQKTGVPYSVLQLPLGLKNTDAFFTRIIELGSNYGCEVKLPEEQRETRGRLLDAYADVHKYLAGLSAAVYGEVDFMSAIAGFLCELGINPAVCMTGEQLNAGQIKNIQGSIAHYGFSSPQILADSDFADLDSVLGAEIKADLLVGNSRGFKSSRQAGLPLVRVGFPVQDRFGGQRILHLGYDGALSLTDRIANKIISEKQAASPVGYMSM</sequence>
<protein>
    <submittedName>
        <fullName evidence="5">Nitrogenase component 1</fullName>
    </submittedName>
</protein>
<evidence type="ECO:0000313" key="5">
    <source>
        <dbReference type="EMBL" id="MDC7225128.1"/>
    </source>
</evidence>
<dbReference type="PROSITE" id="PS00699">
    <property type="entry name" value="NITROGENASE_1_1"/>
    <property type="match status" value="1"/>
</dbReference>
<dbReference type="Gene3D" id="1.20.89.10">
    <property type="entry name" value="Nitrogenase Molybdenum-iron Protein, subunit B, domain 4"/>
    <property type="match status" value="1"/>
</dbReference>
<comment type="caution">
    <text evidence="5">The sequence shown here is derived from an EMBL/GenBank/DDBJ whole genome shotgun (WGS) entry which is preliminary data.</text>
</comment>
<dbReference type="Pfam" id="PF00148">
    <property type="entry name" value="Oxidored_nitro"/>
    <property type="match status" value="1"/>
</dbReference>
<dbReference type="GO" id="GO:0016163">
    <property type="term" value="F:nitrogenase activity"/>
    <property type="evidence" value="ECO:0007669"/>
    <property type="project" value="InterPro"/>
</dbReference>
<evidence type="ECO:0000256" key="3">
    <source>
        <dbReference type="RuleBase" id="RU004021"/>
    </source>
</evidence>
<name>A0AAJ1IC85_9SPIO</name>
<dbReference type="InterPro" id="IPR000510">
    <property type="entry name" value="Nase/OxRdtase_comp1"/>
</dbReference>
<dbReference type="Proteomes" id="UP001221217">
    <property type="component" value="Unassembled WGS sequence"/>
</dbReference>
<reference evidence="5 6" key="1">
    <citation type="submission" date="2022-12" db="EMBL/GenBank/DDBJ databases">
        <title>Metagenome assembled genome from gulf of manar.</title>
        <authorList>
            <person name="Kohli P."/>
            <person name="Pk S."/>
            <person name="Venkata Ramana C."/>
            <person name="Sasikala C."/>
        </authorList>
    </citation>
    <scope>NUCLEOTIDE SEQUENCE [LARGE SCALE GENOMIC DNA]</scope>
    <source>
        <strain evidence="5">JB008</strain>
    </source>
</reference>
<evidence type="ECO:0000256" key="1">
    <source>
        <dbReference type="ARBA" id="ARBA00011002"/>
    </source>
</evidence>
<dbReference type="PANTHER" id="PTHR33712">
    <property type="entry name" value="LIGHT-INDEPENDENT PROTOCHLOROPHYLLIDE REDUCTASE SUBUNIT B"/>
    <property type="match status" value="1"/>
</dbReference>
<evidence type="ECO:0000256" key="2">
    <source>
        <dbReference type="ARBA" id="ARBA00023231"/>
    </source>
</evidence>
<dbReference type="PANTHER" id="PTHR33712:SF7">
    <property type="entry name" value="LIGHT-INDEPENDENT PROTOCHLOROPHYLLIDE REDUCTASE SUBUNIT B"/>
    <property type="match status" value="1"/>
</dbReference>
<feature type="domain" description="Nitrogenase/oxidoreductase component 1" evidence="4">
    <location>
        <begin position="12"/>
        <end position="442"/>
    </location>
</feature>
<gene>
    <name evidence="5" type="ORF">PQJ61_00010</name>
</gene>
<dbReference type="Gene3D" id="3.40.50.1980">
    <property type="entry name" value="Nitrogenase molybdenum iron protein domain"/>
    <property type="match status" value="3"/>
</dbReference>
<evidence type="ECO:0000259" key="4">
    <source>
        <dbReference type="Pfam" id="PF00148"/>
    </source>
</evidence>
<dbReference type="InterPro" id="IPR050152">
    <property type="entry name" value="ChlB/BchB/BchZ"/>
</dbReference>
<keyword evidence="2 3" id="KW-0535">Nitrogen fixation</keyword>
<proteinExistence type="inferred from homology"/>